<proteinExistence type="inferred from homology"/>
<dbReference type="EMBL" id="MEUI01000013">
    <property type="protein sequence ID" value="OGC34752.1"/>
    <property type="molecule type" value="Genomic_DNA"/>
</dbReference>
<evidence type="ECO:0000256" key="1">
    <source>
        <dbReference type="ARBA" id="ARBA00008023"/>
    </source>
</evidence>
<feature type="binding site" evidence="10">
    <location>
        <begin position="8"/>
        <end position="13"/>
    </location>
    <ligand>
        <name>substrate</name>
    </ligand>
</feature>
<reference evidence="12 13" key="1">
    <citation type="journal article" date="2016" name="Nat. Commun.">
        <title>Thousands of microbial genomes shed light on interconnected biogeochemical processes in an aquifer system.</title>
        <authorList>
            <person name="Anantharaman K."/>
            <person name="Brown C.T."/>
            <person name="Hug L.A."/>
            <person name="Sharon I."/>
            <person name="Castelle C.J."/>
            <person name="Probst A.J."/>
            <person name="Thomas B.C."/>
            <person name="Singh A."/>
            <person name="Wilkins M.J."/>
            <person name="Karaoz U."/>
            <person name="Brodie E.L."/>
            <person name="Williams K.H."/>
            <person name="Hubbard S.S."/>
            <person name="Banfield J.F."/>
        </authorList>
    </citation>
    <scope>NUCLEOTIDE SEQUENCE [LARGE SCALE GENOMIC DNA]</scope>
</reference>
<feature type="active site" description="Proton acceptor" evidence="10">
    <location>
        <position position="62"/>
    </location>
</feature>
<gene>
    <name evidence="12" type="ORF">A2462_03440</name>
</gene>
<feature type="binding site" evidence="10">
    <location>
        <position position="63"/>
    </location>
    <ligand>
        <name>substrate</name>
    </ligand>
</feature>
<feature type="binding site" evidence="10">
    <location>
        <position position="62"/>
    </location>
    <ligand>
        <name>Mg(2+)</name>
        <dbReference type="ChEBI" id="CHEBI:18420"/>
    </ligand>
</feature>
<evidence type="ECO:0000256" key="4">
    <source>
        <dbReference type="ARBA" id="ARBA00022741"/>
    </source>
</evidence>
<comment type="caution">
    <text evidence="12">The sequence shown here is derived from an EMBL/GenBank/DDBJ whole genome shotgun (WGS) entry which is preliminary data.</text>
</comment>
<organism evidence="12 13">
    <name type="scientific">candidate division WOR-1 bacterium RIFOXYC2_FULL_41_25</name>
    <dbReference type="NCBI Taxonomy" id="1802586"/>
    <lineage>
        <taxon>Bacteria</taxon>
        <taxon>Bacillati</taxon>
        <taxon>Saganbacteria</taxon>
    </lineage>
</organism>
<keyword evidence="4 10" id="KW-0547">Nucleotide-binding</keyword>
<evidence type="ECO:0000313" key="13">
    <source>
        <dbReference type="Proteomes" id="UP000177309"/>
    </source>
</evidence>
<dbReference type="GO" id="GO:0009146">
    <property type="term" value="P:purine nucleoside triphosphate catabolic process"/>
    <property type="evidence" value="ECO:0007669"/>
    <property type="project" value="UniProtKB-UniRule"/>
</dbReference>
<protein>
    <recommendedName>
        <fullName evidence="10">dITP/XTP pyrophosphatase</fullName>
        <ecNumber evidence="10">3.6.1.66</ecNumber>
    </recommendedName>
    <alternativeName>
        <fullName evidence="10">Non-canonical purine NTP pyrophosphatase</fullName>
    </alternativeName>
    <alternativeName>
        <fullName evidence="10">Non-standard purine NTP pyrophosphatase</fullName>
    </alternativeName>
    <alternativeName>
        <fullName evidence="10">Nucleoside-triphosphate diphosphatase</fullName>
    </alternativeName>
    <alternativeName>
        <fullName evidence="10">Nucleoside-triphosphate pyrophosphatase</fullName>
        <shortName evidence="10">NTPase</shortName>
    </alternativeName>
</protein>
<evidence type="ECO:0000256" key="2">
    <source>
        <dbReference type="ARBA" id="ARBA00011738"/>
    </source>
</evidence>
<dbReference type="GO" id="GO:0036220">
    <property type="term" value="F:ITP diphosphatase activity"/>
    <property type="evidence" value="ECO:0007669"/>
    <property type="project" value="UniProtKB-UniRule"/>
</dbReference>
<dbReference type="InterPro" id="IPR029001">
    <property type="entry name" value="ITPase-like_fam"/>
</dbReference>
<evidence type="ECO:0000256" key="3">
    <source>
        <dbReference type="ARBA" id="ARBA00022723"/>
    </source>
</evidence>
<keyword evidence="7 10" id="KW-0546">Nucleotide metabolism</keyword>
<dbReference type="GO" id="GO:0009117">
    <property type="term" value="P:nucleotide metabolic process"/>
    <property type="evidence" value="ECO:0007669"/>
    <property type="project" value="UniProtKB-KW"/>
</dbReference>
<comment type="similarity">
    <text evidence="1 10 11">Belongs to the HAM1 NTPase family.</text>
</comment>
<dbReference type="NCBIfam" id="TIGR00042">
    <property type="entry name" value="RdgB/HAM1 family non-canonical purine NTP pyrophosphatase"/>
    <property type="match status" value="1"/>
</dbReference>
<dbReference type="GO" id="GO:0017111">
    <property type="term" value="F:ribonucleoside triphosphate phosphatase activity"/>
    <property type="evidence" value="ECO:0007669"/>
    <property type="project" value="InterPro"/>
</dbReference>
<dbReference type="GO" id="GO:0000166">
    <property type="term" value="F:nucleotide binding"/>
    <property type="evidence" value="ECO:0007669"/>
    <property type="project" value="UniProtKB-KW"/>
</dbReference>
<evidence type="ECO:0000256" key="5">
    <source>
        <dbReference type="ARBA" id="ARBA00022801"/>
    </source>
</evidence>
<comment type="catalytic activity">
    <reaction evidence="8 10">
        <text>dITP + H2O = dIMP + diphosphate + H(+)</text>
        <dbReference type="Rhea" id="RHEA:28342"/>
        <dbReference type="ChEBI" id="CHEBI:15377"/>
        <dbReference type="ChEBI" id="CHEBI:15378"/>
        <dbReference type="ChEBI" id="CHEBI:33019"/>
        <dbReference type="ChEBI" id="CHEBI:61194"/>
        <dbReference type="ChEBI" id="CHEBI:61382"/>
        <dbReference type="EC" id="3.6.1.66"/>
    </reaction>
</comment>
<comment type="caution">
    <text evidence="10">Lacks conserved residue(s) required for the propagation of feature annotation.</text>
</comment>
<dbReference type="InterPro" id="IPR002637">
    <property type="entry name" value="RdgB/HAM1"/>
</dbReference>
<feature type="binding site" evidence="10">
    <location>
        <begin position="145"/>
        <end position="148"/>
    </location>
    <ligand>
        <name>substrate</name>
    </ligand>
</feature>
<sequence>MMQILVATGNKHKLREVKQILKLRVTGCELRVHENGKTFEANAIKKAKAIKLKPGQIAIADDSGLEVKALNGKPGIKSARFAGPNPTPEKLCTKLLRVMSNVNEVMRIAQFVCVIAIVYPNGEVKTVKGICKGKIIHEMRGERGFGYDPVFVPQGYKKTFAEMSPVMKNRLSHRGRALKKLKELL</sequence>
<evidence type="ECO:0000256" key="6">
    <source>
        <dbReference type="ARBA" id="ARBA00022842"/>
    </source>
</evidence>
<dbReference type="EC" id="3.6.1.66" evidence="10"/>
<comment type="function">
    <text evidence="10">Pyrophosphatase that catalyzes the hydrolysis of nucleoside triphosphates to their monophosphate derivatives, with a high preference for the non-canonical purine nucleotides XTP (xanthosine triphosphate), dITP (deoxyinosine triphosphate) and ITP. Seems to function as a house-cleaning enzyme that removes non-canonical purine nucleotides from the nucleotide pool, thus preventing their incorporation into DNA/RNA and avoiding chromosomal lesions.</text>
</comment>
<dbReference type="SUPFAM" id="SSF52972">
    <property type="entry name" value="ITPase-like"/>
    <property type="match status" value="1"/>
</dbReference>
<dbReference type="HAMAP" id="MF_01405">
    <property type="entry name" value="Non_canon_purine_NTPase"/>
    <property type="match status" value="1"/>
</dbReference>
<dbReference type="GO" id="GO:0005829">
    <property type="term" value="C:cytosol"/>
    <property type="evidence" value="ECO:0007669"/>
    <property type="project" value="TreeGrafter"/>
</dbReference>
<evidence type="ECO:0000313" key="12">
    <source>
        <dbReference type="EMBL" id="OGC34752.1"/>
    </source>
</evidence>
<evidence type="ECO:0000256" key="10">
    <source>
        <dbReference type="HAMAP-Rule" id="MF_01405"/>
    </source>
</evidence>
<dbReference type="PANTHER" id="PTHR11067">
    <property type="entry name" value="INOSINE TRIPHOSPHATE PYROPHOSPHATASE/HAM1 PROTEIN"/>
    <property type="match status" value="1"/>
</dbReference>
<evidence type="ECO:0000256" key="7">
    <source>
        <dbReference type="ARBA" id="ARBA00023080"/>
    </source>
</evidence>
<dbReference type="Proteomes" id="UP000177309">
    <property type="component" value="Unassembled WGS sequence"/>
</dbReference>
<dbReference type="GO" id="GO:0035870">
    <property type="term" value="F:dITP diphosphatase activity"/>
    <property type="evidence" value="ECO:0007669"/>
    <property type="project" value="UniProtKB-UniRule"/>
</dbReference>
<evidence type="ECO:0000256" key="11">
    <source>
        <dbReference type="RuleBase" id="RU003781"/>
    </source>
</evidence>
<dbReference type="AlphaFoldDB" id="A0A1F4TPV1"/>
<dbReference type="GO" id="GO:0036222">
    <property type="term" value="F:XTP diphosphatase activity"/>
    <property type="evidence" value="ECO:0007669"/>
    <property type="project" value="UniProtKB-UniRule"/>
</dbReference>
<evidence type="ECO:0000256" key="8">
    <source>
        <dbReference type="ARBA" id="ARBA00051875"/>
    </source>
</evidence>
<accession>A0A1F4TPV1</accession>
<keyword evidence="3 10" id="KW-0479">Metal-binding</keyword>
<dbReference type="Gene3D" id="3.90.950.10">
    <property type="match status" value="1"/>
</dbReference>
<comment type="cofactor">
    <cofactor evidence="10">
        <name>Mg(2+)</name>
        <dbReference type="ChEBI" id="CHEBI:18420"/>
    </cofactor>
    <text evidence="10">Binds 1 Mg(2+) ion per subunit.</text>
</comment>
<dbReference type="CDD" id="cd00515">
    <property type="entry name" value="HAM1"/>
    <property type="match status" value="1"/>
</dbReference>
<keyword evidence="6 10" id="KW-0460">Magnesium</keyword>
<evidence type="ECO:0000256" key="9">
    <source>
        <dbReference type="ARBA" id="ARBA00052017"/>
    </source>
</evidence>
<comment type="catalytic activity">
    <reaction evidence="10">
        <text>ITP + H2O = IMP + diphosphate + H(+)</text>
        <dbReference type="Rhea" id="RHEA:29399"/>
        <dbReference type="ChEBI" id="CHEBI:15377"/>
        <dbReference type="ChEBI" id="CHEBI:15378"/>
        <dbReference type="ChEBI" id="CHEBI:33019"/>
        <dbReference type="ChEBI" id="CHEBI:58053"/>
        <dbReference type="ChEBI" id="CHEBI:61402"/>
        <dbReference type="EC" id="3.6.1.66"/>
    </reaction>
</comment>
<dbReference type="Pfam" id="PF01725">
    <property type="entry name" value="Ham1p_like"/>
    <property type="match status" value="1"/>
</dbReference>
<name>A0A1F4TPV1_UNCSA</name>
<dbReference type="PANTHER" id="PTHR11067:SF9">
    <property type="entry name" value="INOSINE TRIPHOSPHATE PYROPHOSPHATASE"/>
    <property type="match status" value="1"/>
</dbReference>
<keyword evidence="5 10" id="KW-0378">Hydrolase</keyword>
<dbReference type="GO" id="GO:0046872">
    <property type="term" value="F:metal ion binding"/>
    <property type="evidence" value="ECO:0007669"/>
    <property type="project" value="UniProtKB-KW"/>
</dbReference>
<comment type="catalytic activity">
    <reaction evidence="9 10">
        <text>XTP + H2O = XMP + diphosphate + H(+)</text>
        <dbReference type="Rhea" id="RHEA:28610"/>
        <dbReference type="ChEBI" id="CHEBI:15377"/>
        <dbReference type="ChEBI" id="CHEBI:15378"/>
        <dbReference type="ChEBI" id="CHEBI:33019"/>
        <dbReference type="ChEBI" id="CHEBI:57464"/>
        <dbReference type="ChEBI" id="CHEBI:61314"/>
        <dbReference type="EC" id="3.6.1.66"/>
    </reaction>
</comment>
<feature type="binding site" evidence="10">
    <location>
        <begin position="173"/>
        <end position="174"/>
    </location>
    <ligand>
        <name>substrate</name>
    </ligand>
</feature>
<comment type="subunit">
    <text evidence="2 10">Homodimer.</text>
</comment>
<dbReference type="InterPro" id="IPR020922">
    <property type="entry name" value="dITP/XTP_pyrophosphatase"/>
</dbReference>
<dbReference type="FunFam" id="3.90.950.10:FF:000001">
    <property type="entry name" value="dITP/XTP pyrophosphatase"/>
    <property type="match status" value="1"/>
</dbReference>
<feature type="binding site" evidence="10">
    <location>
        <position position="168"/>
    </location>
    <ligand>
        <name>substrate</name>
    </ligand>
</feature>